<gene>
    <name evidence="1" type="ORF">CKM354_000986500</name>
</gene>
<dbReference type="EMBL" id="BOLY01000006">
    <property type="protein sequence ID" value="GIZ46752.1"/>
    <property type="molecule type" value="Genomic_DNA"/>
</dbReference>
<sequence>MFGASQRRKSIAARVGQFPPDADLRFPSTPRLPSKTISMSNASTAIGQCSWSSRAQLRAIDLIPVRHSVCRESLL</sequence>
<comment type="caution">
    <text evidence="1">The sequence shown here is derived from an EMBL/GenBank/DDBJ whole genome shotgun (WGS) entry which is preliminary data.</text>
</comment>
<evidence type="ECO:0000313" key="2">
    <source>
        <dbReference type="Proteomes" id="UP000825890"/>
    </source>
</evidence>
<accession>A0A9P3CP50</accession>
<dbReference type="RefSeq" id="XP_044661239.1">
    <property type="nucleotide sequence ID" value="XM_044805304.1"/>
</dbReference>
<dbReference type="AlphaFoldDB" id="A0A9P3CP50"/>
<proteinExistence type="predicted"/>
<evidence type="ECO:0000313" key="1">
    <source>
        <dbReference type="EMBL" id="GIZ46752.1"/>
    </source>
</evidence>
<reference evidence="1 2" key="1">
    <citation type="submission" date="2021-01" db="EMBL/GenBank/DDBJ databases">
        <title>Cercospora kikuchii MAFF 305040 whole genome shotgun sequence.</title>
        <authorList>
            <person name="Kashiwa T."/>
            <person name="Suzuki T."/>
        </authorList>
    </citation>
    <scope>NUCLEOTIDE SEQUENCE [LARGE SCALE GENOMIC DNA]</scope>
    <source>
        <strain evidence="1 2">MAFF 305040</strain>
    </source>
</reference>
<organism evidence="1 2">
    <name type="scientific">Cercospora kikuchii</name>
    <dbReference type="NCBI Taxonomy" id="84275"/>
    <lineage>
        <taxon>Eukaryota</taxon>
        <taxon>Fungi</taxon>
        <taxon>Dikarya</taxon>
        <taxon>Ascomycota</taxon>
        <taxon>Pezizomycotina</taxon>
        <taxon>Dothideomycetes</taxon>
        <taxon>Dothideomycetidae</taxon>
        <taxon>Mycosphaerellales</taxon>
        <taxon>Mycosphaerellaceae</taxon>
        <taxon>Cercospora</taxon>
    </lineage>
</organism>
<keyword evidence="2" id="KW-1185">Reference proteome</keyword>
<dbReference type="Proteomes" id="UP000825890">
    <property type="component" value="Unassembled WGS sequence"/>
</dbReference>
<name>A0A9P3CP50_9PEZI</name>
<protein>
    <submittedName>
        <fullName evidence="1">Uncharacterized protein</fullName>
    </submittedName>
</protein>
<dbReference type="GeneID" id="68295440"/>